<proteinExistence type="predicted"/>
<evidence type="ECO:0000313" key="7">
    <source>
        <dbReference type="Proteomes" id="UP000184485"/>
    </source>
</evidence>
<dbReference type="PROSITE" id="PS50977">
    <property type="entry name" value="HTH_TETR_2"/>
    <property type="match status" value="1"/>
</dbReference>
<dbReference type="GO" id="GO:0003677">
    <property type="term" value="F:DNA binding"/>
    <property type="evidence" value="ECO:0007669"/>
    <property type="project" value="UniProtKB-UniRule"/>
</dbReference>
<dbReference type="InterPro" id="IPR036271">
    <property type="entry name" value="Tet_transcr_reg_TetR-rel_C_sf"/>
</dbReference>
<evidence type="ECO:0000256" key="4">
    <source>
        <dbReference type="PROSITE-ProRule" id="PRU00335"/>
    </source>
</evidence>
<dbReference type="Pfam" id="PF00440">
    <property type="entry name" value="TetR_N"/>
    <property type="match status" value="1"/>
</dbReference>
<dbReference type="SUPFAM" id="SSF48498">
    <property type="entry name" value="Tetracyclin repressor-like, C-terminal domain"/>
    <property type="match status" value="1"/>
</dbReference>
<evidence type="ECO:0000256" key="2">
    <source>
        <dbReference type="ARBA" id="ARBA00023125"/>
    </source>
</evidence>
<dbReference type="EMBL" id="FQUP01000001">
    <property type="protein sequence ID" value="SHF29682.1"/>
    <property type="molecule type" value="Genomic_DNA"/>
</dbReference>
<dbReference type="InterPro" id="IPR001647">
    <property type="entry name" value="HTH_TetR"/>
</dbReference>
<dbReference type="STRING" id="1122133.SAMN02745157_2133"/>
<keyword evidence="3" id="KW-0804">Transcription</keyword>
<dbReference type="PRINTS" id="PR00455">
    <property type="entry name" value="HTHTETR"/>
</dbReference>
<dbReference type="AlphaFoldDB" id="A0A1M5AIF7"/>
<keyword evidence="7" id="KW-1185">Reference proteome</keyword>
<protein>
    <submittedName>
        <fullName evidence="6">Transcriptional regulator, TetR family</fullName>
    </submittedName>
</protein>
<name>A0A1M5AIF7_9HYPH</name>
<evidence type="ECO:0000256" key="1">
    <source>
        <dbReference type="ARBA" id="ARBA00023015"/>
    </source>
</evidence>
<dbReference type="PANTHER" id="PTHR47506">
    <property type="entry name" value="TRANSCRIPTIONAL REGULATORY PROTEIN"/>
    <property type="match status" value="1"/>
</dbReference>
<keyword evidence="2 4" id="KW-0238">DNA-binding</keyword>
<dbReference type="PROSITE" id="PS01081">
    <property type="entry name" value="HTH_TETR_1"/>
    <property type="match status" value="1"/>
</dbReference>
<evidence type="ECO:0000259" key="5">
    <source>
        <dbReference type="PROSITE" id="PS50977"/>
    </source>
</evidence>
<dbReference type="InterPro" id="IPR023772">
    <property type="entry name" value="DNA-bd_HTH_TetR-type_CS"/>
</dbReference>
<evidence type="ECO:0000313" key="6">
    <source>
        <dbReference type="EMBL" id="SHF29682.1"/>
    </source>
</evidence>
<dbReference type="Gene3D" id="1.10.10.60">
    <property type="entry name" value="Homeodomain-like"/>
    <property type="match status" value="1"/>
</dbReference>
<dbReference type="InterPro" id="IPR009057">
    <property type="entry name" value="Homeodomain-like_sf"/>
</dbReference>
<gene>
    <name evidence="6" type="ORF">SAMN02745157_2133</name>
</gene>
<dbReference type="Gene3D" id="1.10.357.10">
    <property type="entry name" value="Tetracycline Repressor, domain 2"/>
    <property type="match status" value="1"/>
</dbReference>
<feature type="DNA-binding region" description="H-T-H motif" evidence="4">
    <location>
        <begin position="33"/>
        <end position="52"/>
    </location>
</feature>
<organism evidence="6 7">
    <name type="scientific">Kaistia soli DSM 19436</name>
    <dbReference type="NCBI Taxonomy" id="1122133"/>
    <lineage>
        <taxon>Bacteria</taxon>
        <taxon>Pseudomonadati</taxon>
        <taxon>Pseudomonadota</taxon>
        <taxon>Alphaproteobacteria</taxon>
        <taxon>Hyphomicrobiales</taxon>
        <taxon>Kaistiaceae</taxon>
        <taxon>Kaistia</taxon>
    </lineage>
</organism>
<reference evidence="6 7" key="1">
    <citation type="submission" date="2016-11" db="EMBL/GenBank/DDBJ databases">
        <authorList>
            <person name="Jaros S."/>
            <person name="Januszkiewicz K."/>
            <person name="Wedrychowicz H."/>
        </authorList>
    </citation>
    <scope>NUCLEOTIDE SEQUENCE [LARGE SCALE GENOMIC DNA]</scope>
    <source>
        <strain evidence="6 7">DSM 19436</strain>
    </source>
</reference>
<dbReference type="PANTHER" id="PTHR47506:SF7">
    <property type="entry name" value="TRANSCRIPTIONAL REGULATORY PROTEIN"/>
    <property type="match status" value="1"/>
</dbReference>
<dbReference type="Proteomes" id="UP000184485">
    <property type="component" value="Unassembled WGS sequence"/>
</dbReference>
<sequence length="203" mass="21365">MARASKKDAERHRQEIVAASARLFRERGIGGVSVPELMAAAGLTHGGFYGHFPSKSALAAEAIAEASREIGSALAATVDAHRDDRQAAFAALVATYMSPHHRDDPGEGCPVSALIDYARDGCGTELGTAYHDSVETMIAAVQNVLPEGSGREDALAILATMVGGLLLSRACTGTPLSDEFLIAVRRNLGVSEKHDAAEREKIL</sequence>
<accession>A0A1M5AIF7</accession>
<evidence type="ECO:0000256" key="3">
    <source>
        <dbReference type="ARBA" id="ARBA00023163"/>
    </source>
</evidence>
<dbReference type="RefSeq" id="WP_073052590.1">
    <property type="nucleotide sequence ID" value="NZ_FQUP01000001.1"/>
</dbReference>
<keyword evidence="1" id="KW-0805">Transcription regulation</keyword>
<dbReference type="SUPFAM" id="SSF46689">
    <property type="entry name" value="Homeodomain-like"/>
    <property type="match status" value="1"/>
</dbReference>
<feature type="domain" description="HTH tetR-type" evidence="5">
    <location>
        <begin position="10"/>
        <end position="70"/>
    </location>
</feature>